<organism evidence="2 3">
    <name type="scientific">Candidatus Pseudobacter hemicellulosilyticus</name>
    <dbReference type="NCBI Taxonomy" id="3121375"/>
    <lineage>
        <taxon>Bacteria</taxon>
        <taxon>Pseudomonadati</taxon>
        <taxon>Bacteroidota</taxon>
        <taxon>Chitinophagia</taxon>
        <taxon>Chitinophagales</taxon>
        <taxon>Chitinophagaceae</taxon>
        <taxon>Pseudobacter</taxon>
    </lineage>
</organism>
<gene>
    <name evidence="2" type="ORF">P0Y53_18185</name>
</gene>
<evidence type="ECO:0000256" key="1">
    <source>
        <dbReference type="SAM" id="Phobius"/>
    </source>
</evidence>
<keyword evidence="1" id="KW-0812">Transmembrane</keyword>
<feature type="transmembrane region" description="Helical" evidence="1">
    <location>
        <begin position="12"/>
        <end position="31"/>
    </location>
</feature>
<feature type="transmembrane region" description="Helical" evidence="1">
    <location>
        <begin position="111"/>
        <end position="129"/>
    </location>
</feature>
<proteinExistence type="predicted"/>
<accession>A0AAJ5WPJ7</accession>
<feature type="transmembrane region" description="Helical" evidence="1">
    <location>
        <begin position="78"/>
        <end position="99"/>
    </location>
</feature>
<evidence type="ECO:0000313" key="2">
    <source>
        <dbReference type="EMBL" id="WEK34420.1"/>
    </source>
</evidence>
<dbReference type="EMBL" id="CP119311">
    <property type="protein sequence ID" value="WEK34420.1"/>
    <property type="molecule type" value="Genomic_DNA"/>
</dbReference>
<feature type="transmembrane region" description="Helical" evidence="1">
    <location>
        <begin position="52"/>
        <end position="72"/>
    </location>
</feature>
<dbReference type="AlphaFoldDB" id="A0AAJ5WPJ7"/>
<sequence length="162" mass="17481">MQTLNWKERAAAFLVFILGIILLLLLIVDITSSRSSSYAVRNDSILINKSDLFTKIRAFINILAAIGGGWLLLKRNTLGWSCSVAVLAFLALLSGGMMVELGIKGIFDFSFMFLGFVVLLLLLALAALLTKSARRKTDAGTGAWVIAAVLLAGLGALNFFLQ</sequence>
<name>A0AAJ5WPJ7_9BACT</name>
<protein>
    <submittedName>
        <fullName evidence="2">Uncharacterized protein</fullName>
    </submittedName>
</protein>
<evidence type="ECO:0000313" key="3">
    <source>
        <dbReference type="Proteomes" id="UP001220610"/>
    </source>
</evidence>
<reference evidence="2" key="1">
    <citation type="submission" date="2023-03" db="EMBL/GenBank/DDBJ databases">
        <title>Andean soil-derived lignocellulolytic bacterial consortium as a source of novel taxa and putative plastic-active enzymes.</title>
        <authorList>
            <person name="Diaz-Garcia L."/>
            <person name="Chuvochina M."/>
            <person name="Feuerriegel G."/>
            <person name="Bunk B."/>
            <person name="Sproer C."/>
            <person name="Streit W.R."/>
            <person name="Rodriguez L.M."/>
            <person name="Overmann J."/>
            <person name="Jimenez D.J."/>
        </authorList>
    </citation>
    <scope>NUCLEOTIDE SEQUENCE</scope>
    <source>
        <strain evidence="2">MAG 7</strain>
    </source>
</reference>
<keyword evidence="1" id="KW-0472">Membrane</keyword>
<dbReference type="Proteomes" id="UP001220610">
    <property type="component" value="Chromosome"/>
</dbReference>
<feature type="transmembrane region" description="Helical" evidence="1">
    <location>
        <begin position="141"/>
        <end position="161"/>
    </location>
</feature>
<keyword evidence="1" id="KW-1133">Transmembrane helix</keyword>